<dbReference type="PROSITE" id="PS00194">
    <property type="entry name" value="THIOREDOXIN_1"/>
    <property type="match status" value="1"/>
</dbReference>
<dbReference type="InterPro" id="IPR017937">
    <property type="entry name" value="Thioredoxin_CS"/>
</dbReference>
<dbReference type="Proteomes" id="UP001252186">
    <property type="component" value="Unassembled WGS sequence"/>
</dbReference>
<evidence type="ECO:0000256" key="1">
    <source>
        <dbReference type="ARBA" id="ARBA00023284"/>
    </source>
</evidence>
<evidence type="ECO:0000313" key="4">
    <source>
        <dbReference type="Proteomes" id="UP001252186"/>
    </source>
</evidence>
<dbReference type="RefSeq" id="WP_311591852.1">
    <property type="nucleotide sequence ID" value="NZ_JAVRHV010000001.1"/>
</dbReference>
<dbReference type="InterPro" id="IPR036249">
    <property type="entry name" value="Thioredoxin-like_sf"/>
</dbReference>
<name>A0ABU2Y2W3_9FLAO</name>
<keyword evidence="1" id="KW-0676">Redox-active center</keyword>
<comment type="caution">
    <text evidence="3">The sequence shown here is derived from an EMBL/GenBank/DDBJ whole genome shotgun (WGS) entry which is preliminary data.</text>
</comment>
<dbReference type="InterPro" id="IPR000866">
    <property type="entry name" value="AhpC/TSA"/>
</dbReference>
<evidence type="ECO:0000313" key="3">
    <source>
        <dbReference type="EMBL" id="MDT0552032.1"/>
    </source>
</evidence>
<dbReference type="EMBL" id="JAVRHV010000001">
    <property type="protein sequence ID" value="MDT0552032.1"/>
    <property type="molecule type" value="Genomic_DNA"/>
</dbReference>
<accession>A0ABU2Y2W3</accession>
<dbReference type="InterPro" id="IPR013766">
    <property type="entry name" value="Thioredoxin_domain"/>
</dbReference>
<protein>
    <submittedName>
        <fullName evidence="3">TlpA disulfide reductase family protein</fullName>
    </submittedName>
</protein>
<proteinExistence type="predicted"/>
<dbReference type="PANTHER" id="PTHR42852:SF13">
    <property type="entry name" value="PROTEIN DIPZ"/>
    <property type="match status" value="1"/>
</dbReference>
<dbReference type="Pfam" id="PF00578">
    <property type="entry name" value="AhpC-TSA"/>
    <property type="match status" value="1"/>
</dbReference>
<dbReference type="InterPro" id="IPR050553">
    <property type="entry name" value="Thioredoxin_ResA/DsbE_sf"/>
</dbReference>
<feature type="domain" description="Thioredoxin" evidence="2">
    <location>
        <begin position="27"/>
        <end position="185"/>
    </location>
</feature>
<dbReference type="CDD" id="cd02966">
    <property type="entry name" value="TlpA_like_family"/>
    <property type="match status" value="1"/>
</dbReference>
<organism evidence="3 4">
    <name type="scientific">Urechidicola vernalis</name>
    <dbReference type="NCBI Taxonomy" id="3075600"/>
    <lineage>
        <taxon>Bacteria</taxon>
        <taxon>Pseudomonadati</taxon>
        <taxon>Bacteroidota</taxon>
        <taxon>Flavobacteriia</taxon>
        <taxon>Flavobacteriales</taxon>
        <taxon>Flavobacteriaceae</taxon>
        <taxon>Urechidicola</taxon>
    </lineage>
</organism>
<sequence>MKFSKSQRSNFILFLIIAALIFTPIGGVMKEYASKFRAMITTIDTEDNPVVLKSYNWTLKGLNTENIDFNDAKGKVVFINFWATWCPPCRAEMPSIQKLFDTYADKLMFVFVTSEQKDVVNRFLEKKNYSLPSYNVRSLTPKEFKVSSIPATYILNKKGEIVVHKVGPADWNSDSLRKLLDELIEK</sequence>
<dbReference type="PANTHER" id="PTHR42852">
    <property type="entry name" value="THIOL:DISULFIDE INTERCHANGE PROTEIN DSBE"/>
    <property type="match status" value="1"/>
</dbReference>
<dbReference type="Gene3D" id="3.40.30.10">
    <property type="entry name" value="Glutaredoxin"/>
    <property type="match status" value="1"/>
</dbReference>
<keyword evidence="4" id="KW-1185">Reference proteome</keyword>
<evidence type="ECO:0000259" key="2">
    <source>
        <dbReference type="PROSITE" id="PS51352"/>
    </source>
</evidence>
<dbReference type="SUPFAM" id="SSF52833">
    <property type="entry name" value="Thioredoxin-like"/>
    <property type="match status" value="1"/>
</dbReference>
<reference evidence="3 4" key="1">
    <citation type="submission" date="2023-09" db="EMBL/GenBank/DDBJ databases">
        <authorList>
            <person name="Rey-Velasco X."/>
        </authorList>
    </citation>
    <scope>NUCLEOTIDE SEQUENCE [LARGE SCALE GENOMIC DNA]</scope>
    <source>
        <strain evidence="3 4">P050</strain>
    </source>
</reference>
<gene>
    <name evidence="3" type="ORF">RM519_02120</name>
</gene>
<dbReference type="PROSITE" id="PS51352">
    <property type="entry name" value="THIOREDOXIN_2"/>
    <property type="match status" value="1"/>
</dbReference>